<feature type="compositionally biased region" description="Low complexity" evidence="1">
    <location>
        <begin position="1"/>
        <end position="17"/>
    </location>
</feature>
<dbReference type="EMBL" id="PGCI01000647">
    <property type="protein sequence ID" value="PLW22945.1"/>
    <property type="molecule type" value="Genomic_DNA"/>
</dbReference>
<comment type="caution">
    <text evidence="2">The sequence shown here is derived from an EMBL/GenBank/DDBJ whole genome shotgun (WGS) entry which is preliminary data.</text>
</comment>
<proteinExistence type="predicted"/>
<evidence type="ECO:0000313" key="3">
    <source>
        <dbReference type="Proteomes" id="UP000235392"/>
    </source>
</evidence>
<sequence length="119" mass="13495">MAGATKPTSSSSKATKSLRNSILQQRGSIHQNFQKLKAKYEYNHAGNLPQSMTSIETNQDRWNEKLQRLQFNHLPLLRQQINNLPKLLAPAELQHKDQKNSTSTKSKSPPFDSSKTHSL</sequence>
<protein>
    <submittedName>
        <fullName evidence="2">Uncharacterized protein</fullName>
    </submittedName>
</protein>
<gene>
    <name evidence="2" type="ORF">PCASD_12560</name>
</gene>
<feature type="region of interest" description="Disordered" evidence="1">
    <location>
        <begin position="88"/>
        <end position="119"/>
    </location>
</feature>
<dbReference type="AlphaFoldDB" id="A0A2N5TBR4"/>
<dbReference type="Proteomes" id="UP000235392">
    <property type="component" value="Unassembled WGS sequence"/>
</dbReference>
<evidence type="ECO:0000256" key="1">
    <source>
        <dbReference type="SAM" id="MobiDB-lite"/>
    </source>
</evidence>
<accession>A0A2N5TBR4</accession>
<feature type="region of interest" description="Disordered" evidence="1">
    <location>
        <begin position="1"/>
        <end position="26"/>
    </location>
</feature>
<organism evidence="2 3">
    <name type="scientific">Puccinia coronata f. sp. avenae</name>
    <dbReference type="NCBI Taxonomy" id="200324"/>
    <lineage>
        <taxon>Eukaryota</taxon>
        <taxon>Fungi</taxon>
        <taxon>Dikarya</taxon>
        <taxon>Basidiomycota</taxon>
        <taxon>Pucciniomycotina</taxon>
        <taxon>Pucciniomycetes</taxon>
        <taxon>Pucciniales</taxon>
        <taxon>Pucciniaceae</taxon>
        <taxon>Puccinia</taxon>
    </lineage>
</organism>
<feature type="compositionally biased region" description="Low complexity" evidence="1">
    <location>
        <begin position="101"/>
        <end position="113"/>
    </location>
</feature>
<name>A0A2N5TBR4_9BASI</name>
<evidence type="ECO:0000313" key="2">
    <source>
        <dbReference type="EMBL" id="PLW22945.1"/>
    </source>
</evidence>
<reference evidence="2 3" key="1">
    <citation type="submission" date="2017-11" db="EMBL/GenBank/DDBJ databases">
        <title>De novo assembly and phasing of dikaryotic genomes from two isolates of Puccinia coronata f. sp. avenae, the causal agent of oat crown rust.</title>
        <authorList>
            <person name="Miller M.E."/>
            <person name="Zhang Y."/>
            <person name="Omidvar V."/>
            <person name="Sperschneider J."/>
            <person name="Schwessinger B."/>
            <person name="Raley C."/>
            <person name="Palmer J.M."/>
            <person name="Garnica D."/>
            <person name="Upadhyaya N."/>
            <person name="Rathjen J."/>
            <person name="Taylor J.M."/>
            <person name="Park R.F."/>
            <person name="Dodds P.N."/>
            <person name="Hirsch C.D."/>
            <person name="Kianian S.F."/>
            <person name="Figueroa M."/>
        </authorList>
    </citation>
    <scope>NUCLEOTIDE SEQUENCE [LARGE SCALE GENOMIC DNA]</scope>
    <source>
        <strain evidence="2">12SD80</strain>
    </source>
</reference>